<dbReference type="SMART" id="SM00062">
    <property type="entry name" value="PBPb"/>
    <property type="match status" value="1"/>
</dbReference>
<reference evidence="4" key="1">
    <citation type="journal article" date="2019" name="Int. J. Syst. Evol. Microbiol.">
        <title>The Global Catalogue of Microorganisms (GCM) 10K type strain sequencing project: providing services to taxonomists for standard genome sequencing and annotation.</title>
        <authorList>
            <consortium name="The Broad Institute Genomics Platform"/>
            <consortium name="The Broad Institute Genome Sequencing Center for Infectious Disease"/>
            <person name="Wu L."/>
            <person name="Ma J."/>
        </authorList>
    </citation>
    <scope>NUCLEOTIDE SEQUENCE [LARGE SCALE GENOMIC DNA]</scope>
    <source>
        <strain evidence="4">KCTC 52141</strain>
    </source>
</reference>
<evidence type="ECO:0000259" key="2">
    <source>
        <dbReference type="PROSITE" id="PS51832"/>
    </source>
</evidence>
<gene>
    <name evidence="3" type="ORF">ACFOEB_07420</name>
</gene>
<dbReference type="PANTHER" id="PTHR45228:SF5">
    <property type="entry name" value="CYCLIC DI-GMP PHOSPHODIESTERASE VC_1348-RELATED"/>
    <property type="match status" value="1"/>
</dbReference>
<dbReference type="Pfam" id="PF13487">
    <property type="entry name" value="HD_5"/>
    <property type="match status" value="1"/>
</dbReference>
<dbReference type="CDD" id="cd01007">
    <property type="entry name" value="PBP2_BvgS_HisK_like"/>
    <property type="match status" value="1"/>
</dbReference>
<dbReference type="EMBL" id="JBHRTL010000006">
    <property type="protein sequence ID" value="MFC3155025.1"/>
    <property type="molecule type" value="Genomic_DNA"/>
</dbReference>
<dbReference type="Proteomes" id="UP001595548">
    <property type="component" value="Unassembled WGS sequence"/>
</dbReference>
<protein>
    <submittedName>
        <fullName evidence="3">HD domain-containing phosphohydrolase</fullName>
    </submittedName>
</protein>
<dbReference type="Pfam" id="PF00497">
    <property type="entry name" value="SBP_bac_3"/>
    <property type="match status" value="1"/>
</dbReference>
<keyword evidence="4" id="KW-1185">Reference proteome</keyword>
<dbReference type="InterPro" id="IPR001638">
    <property type="entry name" value="Solute-binding_3/MltF_N"/>
</dbReference>
<dbReference type="PROSITE" id="PS51257">
    <property type="entry name" value="PROKAR_LIPOPROTEIN"/>
    <property type="match status" value="1"/>
</dbReference>
<feature type="domain" description="HD-GYP" evidence="2">
    <location>
        <begin position="833"/>
        <end position="1036"/>
    </location>
</feature>
<sequence length="1052" mass="118864">MQSKKSSHFTLSIRVIVLALVALAVLLTAACAISLQYYFSRQMAIEHGVERYQKAAVSAGGFIEAIERRAEQVSSLLTRYPSLLKVDSPSEVAKVRNLFAEVLGNNELFYSIYLGFPNGDFFEVVNLDTDASLRSAVKATKDDRWLVNRVRESAQGRIREFYYFDKDFNLRAERQEPSRYDVRQRRWFNESTSVEVLKSEPYVFQYIQAPGQTYSVRFPDSDVVLGIDITLQSFSQYLRDQNLGDNAELFVYDDSGEVLGSNLLSGNSSSNSNTAPISLSKRDRAYLDSLGPIRVSNELDWAPIDFSEAGRPKGYSIDLLRLLAQKLQLNLQFINGYRWEELVEKFSAGELDVLQPLFSSSANRRLGLFSDALAELPYAVVSKPGSASITNLMDLKSLKVAAPSGWTITHFLRQSIGVKNIVEVEDTQEALLAVQSGRADATIDYDAVLRHTAGKLFLNSLQFGPQLTDQRLPQTLYLAVHPSQERLLGLINLALMSVTDDEWLQLENKWLGSDANPDSDLARVPYPFLLGVGQEVRLKEKMIKRKVHGVDHFVLITPIDSGAGKQSYFAAVIPVKEVLASTLNRVRTAIWITALCLLLLLPFVWLLARPIVRPILALAEKSNLVKERRFDQVIYTRSRVTELNELAISMTNMADSICAHEEIQRTLMDSFIQLIAEAIDEKSPYTGGHCARVPELGLMLADAAHASSAPAFADFQFKNKEQWREFKIAAWLHDCGKITVPEYVVDKSVKLETIYNRIHEVRTRFEVLLRDAEIDYWQARAKGLYSEVELQAQRDARVAQLHEDFAFVAKANIGGEFMDQDDIDRLTQIGAQTWQRHFDRNLGISAAEQARVERAPQELPATETLLDDRPEHIVLRTRSVDYEPHLEIDMEVPEYLYNRGELYNLSIARGTLTREERFKINEHMISTIRMLDRLPFPPELARVPRYASTHHEAVNGTGYPRKLKGDQLSVPEKVLVVADIFEALTAADRPYKEAKSIAAAIDIMAGMVDRGHIDGAVFELFLTSGVYLKYAREYLSPVQIVDVNIQQYIGDR</sequence>
<accession>A0ABV7HME0</accession>
<dbReference type="Gene3D" id="1.10.3210.10">
    <property type="entry name" value="Hypothetical protein af1432"/>
    <property type="match status" value="2"/>
</dbReference>
<dbReference type="SUPFAM" id="SSF109604">
    <property type="entry name" value="HD-domain/PDEase-like"/>
    <property type="match status" value="2"/>
</dbReference>
<dbReference type="Gene3D" id="3.40.190.10">
    <property type="entry name" value="Periplasmic binding protein-like II"/>
    <property type="match status" value="2"/>
</dbReference>
<dbReference type="SUPFAM" id="SSF53850">
    <property type="entry name" value="Periplasmic binding protein-like II"/>
    <property type="match status" value="1"/>
</dbReference>
<dbReference type="Gene3D" id="6.10.340.10">
    <property type="match status" value="1"/>
</dbReference>
<dbReference type="PANTHER" id="PTHR45228">
    <property type="entry name" value="CYCLIC DI-GMP PHOSPHODIESTERASE TM_0186-RELATED"/>
    <property type="match status" value="1"/>
</dbReference>
<evidence type="ECO:0000259" key="1">
    <source>
        <dbReference type="PROSITE" id="PS50885"/>
    </source>
</evidence>
<proteinExistence type="predicted"/>
<dbReference type="CDD" id="cd00077">
    <property type="entry name" value="HDc"/>
    <property type="match status" value="1"/>
</dbReference>
<evidence type="ECO:0000313" key="4">
    <source>
        <dbReference type="Proteomes" id="UP001595548"/>
    </source>
</evidence>
<dbReference type="InterPro" id="IPR037522">
    <property type="entry name" value="HD_GYP_dom"/>
</dbReference>
<dbReference type="RefSeq" id="WP_382415540.1">
    <property type="nucleotide sequence ID" value="NZ_AP031500.1"/>
</dbReference>
<dbReference type="InterPro" id="IPR003660">
    <property type="entry name" value="HAMP_dom"/>
</dbReference>
<dbReference type="PROSITE" id="PS51832">
    <property type="entry name" value="HD_GYP"/>
    <property type="match status" value="1"/>
</dbReference>
<name>A0ABV7HME0_9GAMM</name>
<feature type="domain" description="HAMP" evidence="1">
    <location>
        <begin position="609"/>
        <end position="662"/>
    </location>
</feature>
<evidence type="ECO:0000313" key="3">
    <source>
        <dbReference type="EMBL" id="MFC3155025.1"/>
    </source>
</evidence>
<comment type="caution">
    <text evidence="3">The sequence shown here is derived from an EMBL/GenBank/DDBJ whole genome shotgun (WGS) entry which is preliminary data.</text>
</comment>
<dbReference type="InterPro" id="IPR003607">
    <property type="entry name" value="HD/PDEase_dom"/>
</dbReference>
<dbReference type="Gene3D" id="3.30.450.20">
    <property type="entry name" value="PAS domain"/>
    <property type="match status" value="1"/>
</dbReference>
<dbReference type="InterPro" id="IPR052020">
    <property type="entry name" value="Cyclic_di-GMP/3'3'-cGAMP_PDE"/>
</dbReference>
<organism evidence="3 4">
    <name type="scientific">Gilvimarinus japonicus</name>
    <dbReference type="NCBI Taxonomy" id="1796469"/>
    <lineage>
        <taxon>Bacteria</taxon>
        <taxon>Pseudomonadati</taxon>
        <taxon>Pseudomonadota</taxon>
        <taxon>Gammaproteobacteria</taxon>
        <taxon>Cellvibrionales</taxon>
        <taxon>Cellvibrionaceae</taxon>
        <taxon>Gilvimarinus</taxon>
    </lineage>
</organism>
<dbReference type="PROSITE" id="PS50885">
    <property type="entry name" value="HAMP"/>
    <property type="match status" value="1"/>
</dbReference>
<dbReference type="SMART" id="SM00471">
    <property type="entry name" value="HDc"/>
    <property type="match status" value="1"/>
</dbReference>